<protein>
    <submittedName>
        <fullName evidence="2">Uncharacterized protein</fullName>
    </submittedName>
</protein>
<evidence type="ECO:0000313" key="2">
    <source>
        <dbReference type="EMBL" id="KAF6104321.1"/>
    </source>
</evidence>
<proteinExistence type="predicted"/>
<dbReference type="Proteomes" id="UP000664940">
    <property type="component" value="Unassembled WGS sequence"/>
</dbReference>
<comment type="caution">
    <text evidence="2">The sequence shown here is derived from an EMBL/GenBank/DDBJ whole genome shotgun (WGS) entry which is preliminary data.</text>
</comment>
<dbReference type="Gene3D" id="3.30.70.1820">
    <property type="entry name" value="L1 transposable element, RRM domain"/>
    <property type="match status" value="1"/>
</dbReference>
<evidence type="ECO:0000313" key="3">
    <source>
        <dbReference type="Proteomes" id="UP000664940"/>
    </source>
</evidence>
<sequence>MAQTKEQTKAPEQIQLSNKEIASLSDTQFKALVISMLTELAKYGRKLEEKMKATLSEIKENVQGINSDGKETGTQINGVDQKEERNNQTEKNEETKIQKNEERLRNLQDIFKHSNIQIIRVPEGEEKDQQVEKLSEQIIKESFPNLAKEIDF</sequence>
<feature type="region of interest" description="Disordered" evidence="1">
    <location>
        <begin position="1"/>
        <end position="20"/>
    </location>
</feature>
<dbReference type="EMBL" id="JABVXQ010000006">
    <property type="protein sequence ID" value="KAF6104321.1"/>
    <property type="molecule type" value="Genomic_DNA"/>
</dbReference>
<accession>A0A834E598</accession>
<dbReference type="AlphaFoldDB" id="A0A834E598"/>
<feature type="compositionally biased region" description="Basic and acidic residues" evidence="1">
    <location>
        <begin position="80"/>
        <end position="97"/>
    </location>
</feature>
<gene>
    <name evidence="2" type="ORF">HJG60_011293</name>
</gene>
<organism evidence="2 3">
    <name type="scientific">Phyllostomus discolor</name>
    <name type="common">pale spear-nosed bat</name>
    <dbReference type="NCBI Taxonomy" id="89673"/>
    <lineage>
        <taxon>Eukaryota</taxon>
        <taxon>Metazoa</taxon>
        <taxon>Chordata</taxon>
        <taxon>Craniata</taxon>
        <taxon>Vertebrata</taxon>
        <taxon>Euteleostomi</taxon>
        <taxon>Mammalia</taxon>
        <taxon>Eutheria</taxon>
        <taxon>Laurasiatheria</taxon>
        <taxon>Chiroptera</taxon>
        <taxon>Yangochiroptera</taxon>
        <taxon>Phyllostomidae</taxon>
        <taxon>Phyllostominae</taxon>
        <taxon>Phyllostomus</taxon>
    </lineage>
</organism>
<dbReference type="InterPro" id="IPR004244">
    <property type="entry name" value="Transposase_22"/>
</dbReference>
<name>A0A834E598_9CHIR</name>
<evidence type="ECO:0000256" key="1">
    <source>
        <dbReference type="SAM" id="MobiDB-lite"/>
    </source>
</evidence>
<feature type="region of interest" description="Disordered" evidence="1">
    <location>
        <begin position="63"/>
        <end position="97"/>
    </location>
</feature>
<reference evidence="2 3" key="1">
    <citation type="journal article" date="2020" name="Nature">
        <title>Six reference-quality genomes reveal evolution of bat adaptations.</title>
        <authorList>
            <person name="Jebb D."/>
            <person name="Huang Z."/>
            <person name="Pippel M."/>
            <person name="Hughes G.M."/>
            <person name="Lavrichenko K."/>
            <person name="Devanna P."/>
            <person name="Winkler S."/>
            <person name="Jermiin L.S."/>
            <person name="Skirmuntt E.C."/>
            <person name="Katzourakis A."/>
            <person name="Burkitt-Gray L."/>
            <person name="Ray D.A."/>
            <person name="Sullivan K.A.M."/>
            <person name="Roscito J.G."/>
            <person name="Kirilenko B.M."/>
            <person name="Davalos L.M."/>
            <person name="Corthals A.P."/>
            <person name="Power M.L."/>
            <person name="Jones G."/>
            <person name="Ransome R.D."/>
            <person name="Dechmann D.K.N."/>
            <person name="Locatelli A.G."/>
            <person name="Puechmaille S.J."/>
            <person name="Fedrigo O."/>
            <person name="Jarvis E.D."/>
            <person name="Hiller M."/>
            <person name="Vernes S.C."/>
            <person name="Myers E.W."/>
            <person name="Teeling E.C."/>
        </authorList>
    </citation>
    <scope>NUCLEOTIDE SEQUENCE [LARGE SCALE GENOMIC DNA]</scope>
    <source>
        <strain evidence="2">Bat1K_MPI-CBG_1</strain>
    </source>
</reference>
<dbReference type="PANTHER" id="PTHR11505">
    <property type="entry name" value="L1 TRANSPOSABLE ELEMENT-RELATED"/>
    <property type="match status" value="1"/>
</dbReference>